<name>A0A1H7GMH3_HALLR</name>
<feature type="compositionally biased region" description="Acidic residues" evidence="1">
    <location>
        <begin position="30"/>
        <end position="40"/>
    </location>
</feature>
<gene>
    <name evidence="2" type="ORF">SAMN04488691_101346</name>
</gene>
<evidence type="ECO:0000313" key="3">
    <source>
        <dbReference type="Proteomes" id="UP000183894"/>
    </source>
</evidence>
<dbReference type="Proteomes" id="UP000183894">
    <property type="component" value="Unassembled WGS sequence"/>
</dbReference>
<feature type="region of interest" description="Disordered" evidence="1">
    <location>
        <begin position="1"/>
        <end position="40"/>
    </location>
</feature>
<feature type="compositionally biased region" description="Polar residues" evidence="1">
    <location>
        <begin position="17"/>
        <end position="26"/>
    </location>
</feature>
<evidence type="ECO:0000313" key="2">
    <source>
        <dbReference type="EMBL" id="SEK39301.1"/>
    </source>
</evidence>
<accession>A0A1H7GMH3</accession>
<protein>
    <submittedName>
        <fullName evidence="2">Uncharacterized protein</fullName>
    </submittedName>
</protein>
<dbReference type="AlphaFoldDB" id="A0A1H7GMH3"/>
<dbReference type="RefSeq" id="WP_258303422.1">
    <property type="nucleotide sequence ID" value="NZ_CP078063.1"/>
</dbReference>
<proteinExistence type="predicted"/>
<dbReference type="EMBL" id="FOAD01000001">
    <property type="protein sequence ID" value="SEK39301.1"/>
    <property type="molecule type" value="Genomic_DNA"/>
</dbReference>
<evidence type="ECO:0000256" key="1">
    <source>
        <dbReference type="SAM" id="MobiDB-lite"/>
    </source>
</evidence>
<sequence>MRMAAKQPRLGLHHTTVVPTNFTPASAENGDADEASSDDE</sequence>
<organism evidence="2 3">
    <name type="scientific">Haloferax larsenii</name>
    <dbReference type="NCBI Taxonomy" id="302484"/>
    <lineage>
        <taxon>Archaea</taxon>
        <taxon>Methanobacteriati</taxon>
        <taxon>Methanobacteriota</taxon>
        <taxon>Stenosarchaea group</taxon>
        <taxon>Halobacteria</taxon>
        <taxon>Halobacteriales</taxon>
        <taxon>Haloferacaceae</taxon>
        <taxon>Haloferax</taxon>
    </lineage>
</organism>
<reference evidence="2 3" key="1">
    <citation type="submission" date="2016-10" db="EMBL/GenBank/DDBJ databases">
        <authorList>
            <person name="de Groot N.N."/>
        </authorList>
    </citation>
    <scope>NUCLEOTIDE SEQUENCE [LARGE SCALE GENOMIC DNA]</scope>
    <source>
        <strain evidence="2 3">CDM_5</strain>
    </source>
</reference>
<dbReference type="GeneID" id="74528869"/>